<sequence length="460" mass="48059">MAAGAPCAAAMLCAMALALALAAPAHAKYIQIPATGVPTPYPAGDGAVQSGFSPDPFLWWNAPLAPVAPEVGGKLKLTMYVANQGGTVIPKGTVLSVWANKTESVSCGQTADADAEYKLPQIAPMQTITLKVTVPFSSGTITANNTASVLFFLDSQCASYNNTDSENQSTVPVYVLPKNTDYVQLVVPNTSPSDLPYGLYHPSRFEQLPIVPEAGGLYTLWVPVMNTGTAPSPKGVFMQVWSVFPEDYDYDSCNNTGGVLVELPKINPGKVKTIKVEGLVARTSNEGLKIQAILVDAKCALGTAPRATAFPVYEVAPSPSAAFGGVQAKDQLTFAIKTAPKAPKVNGTMSVKVKFVNEATTEGAIGQVGVWLVPAAESNSLYFGGYMGQPCAYQGFAATADFSGVVVKGGKSKTVTIKDVTVPGPPGWWQVSAVPDINCTLPASSTIQPVVPYAAFEVVA</sequence>
<dbReference type="AlphaFoldDB" id="A0A2V0NZY6"/>
<comment type="caution">
    <text evidence="2">The sequence shown here is derived from an EMBL/GenBank/DDBJ whole genome shotgun (WGS) entry which is preliminary data.</text>
</comment>
<dbReference type="EMBL" id="BDRX01000016">
    <property type="protein sequence ID" value="GBF90385.1"/>
    <property type="molecule type" value="Genomic_DNA"/>
</dbReference>
<organism evidence="2 3">
    <name type="scientific">Raphidocelis subcapitata</name>
    <dbReference type="NCBI Taxonomy" id="307507"/>
    <lineage>
        <taxon>Eukaryota</taxon>
        <taxon>Viridiplantae</taxon>
        <taxon>Chlorophyta</taxon>
        <taxon>core chlorophytes</taxon>
        <taxon>Chlorophyceae</taxon>
        <taxon>CS clade</taxon>
        <taxon>Sphaeropleales</taxon>
        <taxon>Selenastraceae</taxon>
        <taxon>Raphidocelis</taxon>
    </lineage>
</organism>
<reference evidence="2 3" key="1">
    <citation type="journal article" date="2018" name="Sci. Rep.">
        <title>Raphidocelis subcapitata (=Pseudokirchneriella subcapitata) provides an insight into genome evolution and environmental adaptations in the Sphaeropleales.</title>
        <authorList>
            <person name="Suzuki S."/>
            <person name="Yamaguchi H."/>
            <person name="Nakajima N."/>
            <person name="Kawachi M."/>
        </authorList>
    </citation>
    <scope>NUCLEOTIDE SEQUENCE [LARGE SCALE GENOMIC DNA]</scope>
    <source>
        <strain evidence="2 3">NIES-35</strain>
    </source>
</reference>
<proteinExistence type="predicted"/>
<feature type="chain" id="PRO_5015976994" description="CARDB domain-containing protein" evidence="1">
    <location>
        <begin position="28"/>
        <end position="460"/>
    </location>
</feature>
<dbReference type="InParanoid" id="A0A2V0NZY6"/>
<evidence type="ECO:0000256" key="1">
    <source>
        <dbReference type="SAM" id="SignalP"/>
    </source>
</evidence>
<dbReference type="OrthoDB" id="562086at2759"/>
<dbReference type="Proteomes" id="UP000247498">
    <property type="component" value="Unassembled WGS sequence"/>
</dbReference>
<keyword evidence="3" id="KW-1185">Reference proteome</keyword>
<keyword evidence="1" id="KW-0732">Signal</keyword>
<feature type="signal peptide" evidence="1">
    <location>
        <begin position="1"/>
        <end position="27"/>
    </location>
</feature>
<evidence type="ECO:0000313" key="3">
    <source>
        <dbReference type="Proteomes" id="UP000247498"/>
    </source>
</evidence>
<gene>
    <name evidence="2" type="ORF">Rsub_02491</name>
</gene>
<evidence type="ECO:0000313" key="2">
    <source>
        <dbReference type="EMBL" id="GBF90385.1"/>
    </source>
</evidence>
<accession>A0A2V0NZY6</accession>
<evidence type="ECO:0008006" key="4">
    <source>
        <dbReference type="Google" id="ProtNLM"/>
    </source>
</evidence>
<name>A0A2V0NZY6_9CHLO</name>
<protein>
    <recommendedName>
        <fullName evidence="4">CARDB domain-containing protein</fullName>
    </recommendedName>
</protein>